<feature type="compositionally biased region" description="Low complexity" evidence="2">
    <location>
        <begin position="35"/>
        <end position="48"/>
    </location>
</feature>
<name>A0A1I2GI58_9BACT</name>
<evidence type="ECO:0000256" key="3">
    <source>
        <dbReference type="SAM" id="SignalP"/>
    </source>
</evidence>
<evidence type="ECO:0000313" key="5">
    <source>
        <dbReference type="EMBL" id="SFF17554.1"/>
    </source>
</evidence>
<proteinExistence type="predicted"/>
<dbReference type="RefSeq" id="WP_096331433.1">
    <property type="nucleotide sequence ID" value="NZ_FOMX01000033.1"/>
</dbReference>
<dbReference type="OrthoDB" id="5477965at2"/>
<protein>
    <submittedName>
        <fullName evidence="5">G8 domain-containing protein</fullName>
    </submittedName>
</protein>
<organism evidence="5 6">
    <name type="scientific">Nannocystis exedens</name>
    <dbReference type="NCBI Taxonomy" id="54"/>
    <lineage>
        <taxon>Bacteria</taxon>
        <taxon>Pseudomonadati</taxon>
        <taxon>Myxococcota</taxon>
        <taxon>Polyangia</taxon>
        <taxon>Nannocystales</taxon>
        <taxon>Nannocystaceae</taxon>
        <taxon>Nannocystis</taxon>
    </lineage>
</organism>
<dbReference type="EMBL" id="FOMX01000033">
    <property type="protein sequence ID" value="SFF17554.1"/>
    <property type="molecule type" value="Genomic_DNA"/>
</dbReference>
<dbReference type="PANTHER" id="PTHR46769:SF2">
    <property type="entry name" value="FIBROCYSTIN-L ISOFORM 2 PRECURSOR-RELATED"/>
    <property type="match status" value="1"/>
</dbReference>
<accession>A0A1I2GI58</accession>
<feature type="compositionally biased region" description="Gly residues" evidence="2">
    <location>
        <begin position="21"/>
        <end position="34"/>
    </location>
</feature>
<gene>
    <name evidence="5" type="ORF">SAMN02745121_07339</name>
</gene>
<feature type="domain" description="G8" evidence="4">
    <location>
        <begin position="76"/>
        <end position="216"/>
    </location>
</feature>
<dbReference type="GO" id="GO:0005886">
    <property type="term" value="C:plasma membrane"/>
    <property type="evidence" value="ECO:0007669"/>
    <property type="project" value="UniProtKB-SubCell"/>
</dbReference>
<feature type="region of interest" description="Disordered" evidence="2">
    <location>
        <begin position="21"/>
        <end position="62"/>
    </location>
</feature>
<dbReference type="InterPro" id="IPR019316">
    <property type="entry name" value="G8_domain"/>
</dbReference>
<dbReference type="SUPFAM" id="SSF51126">
    <property type="entry name" value="Pectin lyase-like"/>
    <property type="match status" value="1"/>
</dbReference>
<evidence type="ECO:0000256" key="2">
    <source>
        <dbReference type="SAM" id="MobiDB-lite"/>
    </source>
</evidence>
<dbReference type="InterPro" id="IPR052387">
    <property type="entry name" value="Fibrocystin"/>
</dbReference>
<feature type="chain" id="PRO_5011583529" evidence="3">
    <location>
        <begin position="20"/>
        <end position="704"/>
    </location>
</feature>
<dbReference type="STRING" id="54.SAMN02745121_07339"/>
<dbReference type="InterPro" id="IPR011050">
    <property type="entry name" value="Pectin_lyase_fold/virulence"/>
</dbReference>
<evidence type="ECO:0000256" key="1">
    <source>
        <dbReference type="ARBA" id="ARBA00022729"/>
    </source>
</evidence>
<dbReference type="PROSITE" id="PS51257">
    <property type="entry name" value="PROKAR_LIPOPROTEIN"/>
    <property type="match status" value="1"/>
</dbReference>
<evidence type="ECO:0000259" key="4">
    <source>
        <dbReference type="PROSITE" id="PS51484"/>
    </source>
</evidence>
<dbReference type="PROSITE" id="PS51484">
    <property type="entry name" value="G8"/>
    <property type="match status" value="1"/>
</dbReference>
<dbReference type="PANTHER" id="PTHR46769">
    <property type="entry name" value="POLYCYSTIC KIDNEY AND HEPATIC DISEASE 1 (AUTOSOMAL RECESSIVE)-LIKE 1"/>
    <property type="match status" value="1"/>
</dbReference>
<dbReference type="Proteomes" id="UP000199400">
    <property type="component" value="Unassembled WGS sequence"/>
</dbReference>
<reference evidence="6" key="1">
    <citation type="submission" date="2016-10" db="EMBL/GenBank/DDBJ databases">
        <authorList>
            <person name="Varghese N."/>
            <person name="Submissions S."/>
        </authorList>
    </citation>
    <scope>NUCLEOTIDE SEQUENCE [LARGE SCALE GENOMIC DNA]</scope>
    <source>
        <strain evidence="6">ATCC 25963</strain>
    </source>
</reference>
<keyword evidence="1 3" id="KW-0732">Signal</keyword>
<sequence length="704" mass="73928">MARTIVSLGIALSLAAACGGGGGSGETDSGGGTGDTETNGGTAGTEVGTDTDQPTGDPVTPTACEDGGSCSFCAAETWGGAVPDAETDVVIPKGRTVVVDCPAEARTIRIEAGGVLFASREASTTLTLHGNLVVEGTLDYGTPDDRIPDGVTAEIIFTGMHDADYVGTPSAMGGDGMHSVDTPMAVVDGDVGLWVMGAGVLRAAGAPKRSWGKLIDGAGAGDASFTVDGAEGWKAGDRVLLTPSAPLADGEAIVEHFDEGTIAAVSGDDITLAEALTYPHDGCADCMRRGEAANLSRNVVIRSADDSAHAHILVAEQGHVEIDSVELRWLGPIVPCTGQTEGHALPLRRAPIWFHQQKDASAGSFVRHAAIWGGELHFVMVEQSNGIEIADVVGYDTQGMGFGLFYDNGACGTFCDDREKAPADVLLDHVLAARVGVPERVDGCIRVDHRMVGVAVSGGEGSGARDSVAVGVGYNGSGEDISGFGWQEGGSGRPANFVFDDNVAHHNRGHGAMIWHNTELTQAPYARNAFWSNGAYGVLWGAYQNPFLLGDVVAVDNGLSSIGVKAIPLDDTARMQGGLVDDIRILAYVFIQEKPAIFDHVTFTGDRDVAVTQLHESCADGDENDPEDPNCLRVWLRFIDPVIPAGVLPFDFGQTFNRYSLWEIRGFSSPDYPDLPADFDLFRADNEVEGGSYYAPFDAWLVPR</sequence>
<feature type="signal peptide" evidence="3">
    <location>
        <begin position="1"/>
        <end position="19"/>
    </location>
</feature>
<dbReference type="AlphaFoldDB" id="A0A1I2GI58"/>
<keyword evidence="6" id="KW-1185">Reference proteome</keyword>
<evidence type="ECO:0000313" key="6">
    <source>
        <dbReference type="Proteomes" id="UP000199400"/>
    </source>
</evidence>
<dbReference type="Pfam" id="PF10162">
    <property type="entry name" value="G8"/>
    <property type="match status" value="1"/>
</dbReference>
<dbReference type="SMART" id="SM01225">
    <property type="entry name" value="G8"/>
    <property type="match status" value="1"/>
</dbReference>